<keyword evidence="3" id="KW-1185">Reference proteome</keyword>
<organism evidence="2 3">
    <name type="scientific">Ascobolus immersus RN42</name>
    <dbReference type="NCBI Taxonomy" id="1160509"/>
    <lineage>
        <taxon>Eukaryota</taxon>
        <taxon>Fungi</taxon>
        <taxon>Dikarya</taxon>
        <taxon>Ascomycota</taxon>
        <taxon>Pezizomycotina</taxon>
        <taxon>Pezizomycetes</taxon>
        <taxon>Pezizales</taxon>
        <taxon>Ascobolaceae</taxon>
        <taxon>Ascobolus</taxon>
    </lineage>
</organism>
<evidence type="ECO:0000259" key="1">
    <source>
        <dbReference type="Pfam" id="PF24809"/>
    </source>
</evidence>
<dbReference type="InterPro" id="IPR056125">
    <property type="entry name" value="DUF7708"/>
</dbReference>
<protein>
    <recommendedName>
        <fullName evidence="1">DUF7708 domain-containing protein</fullName>
    </recommendedName>
</protein>
<sequence>MSSLPKANFQYKSTHDADLVAIGSYGSDAQIAQYYRTQREQVLKEASGKLSKKKELEVLAQFVQAGTVSESDVFARVLRSAEAVRERMESGASKSSFNTFILHFKHYTSTIDRAVQHHAEGASLVWSSVGFMFDVYCNHLKNESELPKALSQALISLMLGERYMRAYILADSSSSAYRSDLDTVNSHWNAATSTALSELYNAVLILCVKAIVYIQGAGKRARVWSAIKPFEEQFHPLITEIHLKKEFLRELAFLSYLPAHRLHTTGSEHTSSTEYLYVFCVNYV</sequence>
<dbReference type="AlphaFoldDB" id="A0A3N4HWS2"/>
<dbReference type="EMBL" id="ML119744">
    <property type="protein sequence ID" value="RPA76421.1"/>
    <property type="molecule type" value="Genomic_DNA"/>
</dbReference>
<dbReference type="Proteomes" id="UP000275078">
    <property type="component" value="Unassembled WGS sequence"/>
</dbReference>
<gene>
    <name evidence="2" type="ORF">BJ508DRAFT_8504</name>
</gene>
<accession>A0A3N4HWS2</accession>
<reference evidence="2 3" key="1">
    <citation type="journal article" date="2018" name="Nat. Ecol. Evol.">
        <title>Pezizomycetes genomes reveal the molecular basis of ectomycorrhizal truffle lifestyle.</title>
        <authorList>
            <person name="Murat C."/>
            <person name="Payen T."/>
            <person name="Noel B."/>
            <person name="Kuo A."/>
            <person name="Morin E."/>
            <person name="Chen J."/>
            <person name="Kohler A."/>
            <person name="Krizsan K."/>
            <person name="Balestrini R."/>
            <person name="Da Silva C."/>
            <person name="Montanini B."/>
            <person name="Hainaut M."/>
            <person name="Levati E."/>
            <person name="Barry K.W."/>
            <person name="Belfiori B."/>
            <person name="Cichocki N."/>
            <person name="Clum A."/>
            <person name="Dockter R.B."/>
            <person name="Fauchery L."/>
            <person name="Guy J."/>
            <person name="Iotti M."/>
            <person name="Le Tacon F."/>
            <person name="Lindquist E.A."/>
            <person name="Lipzen A."/>
            <person name="Malagnac F."/>
            <person name="Mello A."/>
            <person name="Molinier V."/>
            <person name="Miyauchi S."/>
            <person name="Poulain J."/>
            <person name="Riccioni C."/>
            <person name="Rubini A."/>
            <person name="Sitrit Y."/>
            <person name="Splivallo R."/>
            <person name="Traeger S."/>
            <person name="Wang M."/>
            <person name="Zifcakova L."/>
            <person name="Wipf D."/>
            <person name="Zambonelli A."/>
            <person name="Paolocci F."/>
            <person name="Nowrousian M."/>
            <person name="Ottonello S."/>
            <person name="Baldrian P."/>
            <person name="Spatafora J.W."/>
            <person name="Henrissat B."/>
            <person name="Nagy L.G."/>
            <person name="Aury J.M."/>
            <person name="Wincker P."/>
            <person name="Grigoriev I.V."/>
            <person name="Bonfante P."/>
            <person name="Martin F.M."/>
        </authorList>
    </citation>
    <scope>NUCLEOTIDE SEQUENCE [LARGE SCALE GENOMIC DNA]</scope>
    <source>
        <strain evidence="2 3">RN42</strain>
    </source>
</reference>
<dbReference type="Pfam" id="PF24809">
    <property type="entry name" value="DUF7708"/>
    <property type="match status" value="1"/>
</dbReference>
<evidence type="ECO:0000313" key="2">
    <source>
        <dbReference type="EMBL" id="RPA76421.1"/>
    </source>
</evidence>
<proteinExistence type="predicted"/>
<name>A0A3N4HWS2_ASCIM</name>
<evidence type="ECO:0000313" key="3">
    <source>
        <dbReference type="Proteomes" id="UP000275078"/>
    </source>
</evidence>
<feature type="domain" description="DUF7708" evidence="1">
    <location>
        <begin position="98"/>
        <end position="167"/>
    </location>
</feature>